<dbReference type="PROSITE" id="PS51063">
    <property type="entry name" value="HTH_CRP_2"/>
    <property type="match status" value="1"/>
</dbReference>
<dbReference type="EMBL" id="CP146069">
    <property type="protein sequence ID" value="WWR48098.1"/>
    <property type="molecule type" value="Genomic_DNA"/>
</dbReference>
<dbReference type="Pfam" id="PF00027">
    <property type="entry name" value="cNMP_binding"/>
    <property type="match status" value="1"/>
</dbReference>
<dbReference type="InterPro" id="IPR036388">
    <property type="entry name" value="WH-like_DNA-bd_sf"/>
</dbReference>
<keyword evidence="2" id="KW-0238">DNA-binding</keyword>
<dbReference type="SMART" id="SM00100">
    <property type="entry name" value="cNMP"/>
    <property type="match status" value="1"/>
</dbReference>
<evidence type="ECO:0000259" key="4">
    <source>
        <dbReference type="PROSITE" id="PS50042"/>
    </source>
</evidence>
<dbReference type="InterPro" id="IPR014710">
    <property type="entry name" value="RmlC-like_jellyroll"/>
</dbReference>
<feature type="domain" description="HTH crp-type" evidence="5">
    <location>
        <begin position="149"/>
        <end position="217"/>
    </location>
</feature>
<evidence type="ECO:0000259" key="5">
    <source>
        <dbReference type="PROSITE" id="PS51063"/>
    </source>
</evidence>
<keyword evidence="3" id="KW-0804">Transcription</keyword>
<dbReference type="PANTHER" id="PTHR24567">
    <property type="entry name" value="CRP FAMILY TRANSCRIPTIONAL REGULATORY PROTEIN"/>
    <property type="match status" value="1"/>
</dbReference>
<evidence type="ECO:0000256" key="3">
    <source>
        <dbReference type="ARBA" id="ARBA00023163"/>
    </source>
</evidence>
<accession>A0ABZ2HLA6</accession>
<dbReference type="SUPFAM" id="SSF51206">
    <property type="entry name" value="cAMP-binding domain-like"/>
    <property type="match status" value="1"/>
</dbReference>
<name>A0ABZ2HLA6_9RHOB</name>
<reference evidence="6 7" key="1">
    <citation type="submission" date="2023-10" db="EMBL/GenBank/DDBJ databases">
        <title>Roseovarius strain S88 nov., isolated from a marine algae.</title>
        <authorList>
            <person name="Lee M.W."/>
            <person name="Lee J.K."/>
            <person name="Kim J.M."/>
            <person name="Choi D.G."/>
            <person name="Baek J.H."/>
            <person name="Bayburt H."/>
            <person name="Jung J.J."/>
            <person name="Han D.M."/>
            <person name="Jeon C.O."/>
        </authorList>
    </citation>
    <scope>NUCLEOTIDE SEQUENCE [LARGE SCALE GENOMIC DNA]</scope>
    <source>
        <strain evidence="6 7">S88</strain>
    </source>
</reference>
<sequence>MINMQEKQVVQNSTLFKSLPENEAEWLIETAHVRDYTSGETIFIQGDRAEHVFVVLRGWVKLYRIDEHGQEAVVTVFSEGHSFAEAVALKGERFPVSSECVSESRLLLIPAAGLVKRLNQRPDLALSLVASTFQHLHELIGQVESLKARTGAQRVANFLIDLCAEETGSCVIRLPYEKHLIAGRLGLKPESLSRVFSRLAEHGVAIDRDLAKIESVTALKKLCNQDRAANWK</sequence>
<dbReference type="InterPro" id="IPR000595">
    <property type="entry name" value="cNMP-bd_dom"/>
</dbReference>
<dbReference type="InterPro" id="IPR036390">
    <property type="entry name" value="WH_DNA-bd_sf"/>
</dbReference>
<evidence type="ECO:0000256" key="1">
    <source>
        <dbReference type="ARBA" id="ARBA00023015"/>
    </source>
</evidence>
<gene>
    <name evidence="6" type="ORF">RZ517_07995</name>
</gene>
<dbReference type="PROSITE" id="PS50042">
    <property type="entry name" value="CNMP_BINDING_3"/>
    <property type="match status" value="1"/>
</dbReference>
<dbReference type="Gene3D" id="2.60.120.10">
    <property type="entry name" value="Jelly Rolls"/>
    <property type="match status" value="1"/>
</dbReference>
<dbReference type="SUPFAM" id="SSF46785">
    <property type="entry name" value="Winged helix' DNA-binding domain"/>
    <property type="match status" value="1"/>
</dbReference>
<dbReference type="PANTHER" id="PTHR24567:SF68">
    <property type="entry name" value="DNA-BINDING TRANSCRIPTIONAL DUAL REGULATOR CRP"/>
    <property type="match status" value="1"/>
</dbReference>
<organism evidence="6 7">
    <name type="scientific">Roseovarius phycicola</name>
    <dbReference type="NCBI Taxonomy" id="3080976"/>
    <lineage>
        <taxon>Bacteria</taxon>
        <taxon>Pseudomonadati</taxon>
        <taxon>Pseudomonadota</taxon>
        <taxon>Alphaproteobacteria</taxon>
        <taxon>Rhodobacterales</taxon>
        <taxon>Roseobacteraceae</taxon>
        <taxon>Roseovarius</taxon>
    </lineage>
</organism>
<dbReference type="Gene3D" id="1.10.10.10">
    <property type="entry name" value="Winged helix-like DNA-binding domain superfamily/Winged helix DNA-binding domain"/>
    <property type="match status" value="1"/>
</dbReference>
<evidence type="ECO:0000313" key="6">
    <source>
        <dbReference type="EMBL" id="WWR48098.1"/>
    </source>
</evidence>
<dbReference type="CDD" id="cd00038">
    <property type="entry name" value="CAP_ED"/>
    <property type="match status" value="1"/>
</dbReference>
<dbReference type="InterPro" id="IPR050397">
    <property type="entry name" value="Env_Response_Regulators"/>
</dbReference>
<keyword evidence="7" id="KW-1185">Reference proteome</keyword>
<proteinExistence type="predicted"/>
<keyword evidence="1" id="KW-0805">Transcription regulation</keyword>
<dbReference type="InterPro" id="IPR018490">
    <property type="entry name" value="cNMP-bd_dom_sf"/>
</dbReference>
<dbReference type="RefSeq" id="WP_338550921.1">
    <property type="nucleotide sequence ID" value="NZ_CP146069.1"/>
</dbReference>
<dbReference type="Proteomes" id="UP001364156">
    <property type="component" value="Chromosome"/>
</dbReference>
<feature type="domain" description="Cyclic nucleotide-binding" evidence="4">
    <location>
        <begin position="15"/>
        <end position="109"/>
    </location>
</feature>
<dbReference type="InterPro" id="IPR012318">
    <property type="entry name" value="HTH_CRP"/>
</dbReference>
<evidence type="ECO:0000256" key="2">
    <source>
        <dbReference type="ARBA" id="ARBA00023125"/>
    </source>
</evidence>
<protein>
    <submittedName>
        <fullName evidence="6">Crp/Fnr family transcriptional regulator</fullName>
    </submittedName>
</protein>
<dbReference type="Pfam" id="PF13545">
    <property type="entry name" value="HTH_Crp_2"/>
    <property type="match status" value="1"/>
</dbReference>
<evidence type="ECO:0000313" key="7">
    <source>
        <dbReference type="Proteomes" id="UP001364156"/>
    </source>
</evidence>